<reference evidence="2" key="1">
    <citation type="submission" date="2022-10" db="EMBL/GenBank/DDBJ databases">
        <title>Luteolibacter sp. GHJ8, whole genome shotgun sequencing project.</title>
        <authorList>
            <person name="Zhao G."/>
            <person name="Shen L."/>
        </authorList>
    </citation>
    <scope>NUCLEOTIDE SEQUENCE</scope>
    <source>
        <strain evidence="2">GHJ8</strain>
    </source>
</reference>
<gene>
    <name evidence="2" type="ORF">OJ996_04985</name>
</gene>
<sequence>MKPLISFELSRIKVPLDRILPIRVITDPQKKIRRYKEIVSTIRVAGLIEPLMVYPEKGGSGNYVLTDGHLRLLACKELGMKEVDCIVALDDESYIYNAKVNRLAPIQERRMILKVLESGVSIERIAEAFNEDVRQMRARINVTKGLCSEVVEMLKDKQMSPHALKLLRQAVPSRQIEMVELMVAANNYTKIYVEALLIGTPKSKLASPRPKAGRKIKPEDMAKMEMEMESLGKEYKACEDVFAKKMLLLTVFRRYVVRLMENEKINRFIKSRHSGIHAELEAIVASETVC</sequence>
<dbReference type="InterPro" id="IPR036086">
    <property type="entry name" value="ParB/Sulfiredoxin_sf"/>
</dbReference>
<dbReference type="Gene3D" id="3.90.1530.30">
    <property type="match status" value="1"/>
</dbReference>
<dbReference type="SUPFAM" id="SSF110849">
    <property type="entry name" value="ParB/Sulfiredoxin"/>
    <property type="match status" value="1"/>
</dbReference>
<dbReference type="Gene3D" id="1.10.10.2830">
    <property type="match status" value="1"/>
</dbReference>
<dbReference type="RefSeq" id="WP_264511816.1">
    <property type="nucleotide sequence ID" value="NZ_JAPDDR010000002.1"/>
</dbReference>
<dbReference type="SUPFAM" id="SSF109709">
    <property type="entry name" value="KorB DNA-binding domain-like"/>
    <property type="match status" value="1"/>
</dbReference>
<dbReference type="Proteomes" id="UP001165653">
    <property type="component" value="Unassembled WGS sequence"/>
</dbReference>
<dbReference type="InterPro" id="IPR003115">
    <property type="entry name" value="ParB_N"/>
</dbReference>
<dbReference type="InterPro" id="IPR011111">
    <property type="entry name" value="Plasmid_RepB"/>
</dbReference>
<dbReference type="PANTHER" id="PTHR33375:SF1">
    <property type="entry name" value="CHROMOSOME-PARTITIONING PROTEIN PARB-RELATED"/>
    <property type="match status" value="1"/>
</dbReference>
<comment type="caution">
    <text evidence="2">The sequence shown here is derived from an EMBL/GenBank/DDBJ whole genome shotgun (WGS) entry which is preliminary data.</text>
</comment>
<dbReference type="Pfam" id="PF02195">
    <property type="entry name" value="ParB_N"/>
    <property type="match status" value="1"/>
</dbReference>
<organism evidence="2 3">
    <name type="scientific">Luteolibacter rhizosphaerae</name>
    <dbReference type="NCBI Taxonomy" id="2989719"/>
    <lineage>
        <taxon>Bacteria</taxon>
        <taxon>Pseudomonadati</taxon>
        <taxon>Verrucomicrobiota</taxon>
        <taxon>Verrucomicrobiia</taxon>
        <taxon>Verrucomicrobiales</taxon>
        <taxon>Verrucomicrobiaceae</taxon>
        <taxon>Luteolibacter</taxon>
    </lineage>
</organism>
<dbReference type="InterPro" id="IPR050336">
    <property type="entry name" value="Chromosome_partition/occlusion"/>
</dbReference>
<feature type="domain" description="ParB-like N-terminal" evidence="1">
    <location>
        <begin position="12"/>
        <end position="102"/>
    </location>
</feature>
<protein>
    <submittedName>
        <fullName evidence="2">ParB N-terminal domain-containing protein</fullName>
    </submittedName>
</protein>
<dbReference type="SMART" id="SM00470">
    <property type="entry name" value="ParB"/>
    <property type="match status" value="1"/>
</dbReference>
<name>A0ABT3FZA5_9BACT</name>
<dbReference type="EMBL" id="JAPDDR010000002">
    <property type="protein sequence ID" value="MCW1912915.1"/>
    <property type="molecule type" value="Genomic_DNA"/>
</dbReference>
<proteinExistence type="predicted"/>
<keyword evidence="3" id="KW-1185">Reference proteome</keyword>
<evidence type="ECO:0000313" key="2">
    <source>
        <dbReference type="EMBL" id="MCW1912915.1"/>
    </source>
</evidence>
<dbReference type="Pfam" id="PF07506">
    <property type="entry name" value="RepB"/>
    <property type="match status" value="1"/>
</dbReference>
<accession>A0ABT3FZA5</accession>
<evidence type="ECO:0000313" key="3">
    <source>
        <dbReference type="Proteomes" id="UP001165653"/>
    </source>
</evidence>
<evidence type="ECO:0000259" key="1">
    <source>
        <dbReference type="SMART" id="SM00470"/>
    </source>
</evidence>
<dbReference type="PANTHER" id="PTHR33375">
    <property type="entry name" value="CHROMOSOME-PARTITIONING PROTEIN PARB-RELATED"/>
    <property type="match status" value="1"/>
</dbReference>